<gene>
    <name evidence="3" type="ORF">STAS_17842</name>
</gene>
<sequence length="973" mass="110015">MGDENRPESVEEDYSRDEGTETQDEEEEESTDGEEYYSGGFEEEEEETLQARECSSEDDSTDGESFSLESIILAVSLSLNKRIRDNSIDRLSRLPDDLLIHILSHLGMKGAAATSVLSKRWQYLWHNLPNLRFEESSTRLKEIRKLVARVHRTLVLRSGNHLDELWIDFSYDESFAYDVNTWVEFAVRNKVKHLTLKLDSFRDFYVLPLVVCSCSSLVRLWMKGCIVGPNSRVNWQGLTDLLIEDVLLDEDDVQKIGSKRVLGILDFGYWLSESCRAFSMRLRLRNMTSLVTAFINFAGDVHDSLPDSELVMKLFEDIQHVKKLELGCLCIKVLARLVLKSHHLPQSRRDSLIIKSWKDEDSISGILALIESSPCLETLVVQCSDFNEDSHEETIWTLGPAVKDLDCDLLHLKRVQLLDCADPYLEGEPMLTLARILLKRAPVLETIVVDGNGYSPDESLNSFIVGPDPPKKQLSLSINDPEICSATKIRTNGQRVADEDFGECGLKNEAARTREVFAADKGRALSSDNKRAKETAVDRLSELPDSLIIHILSFLGSDVTKAAATCVLSKRWQYIWPQLPRLAFLNRTWDLEKSSNFVSWVHRTLLFRTTTHLEEFEVRFLYDECYASDVNAWIRIALRNRVKILSLQLHSETCLHILPQVLYSSSSLESLSLSRCILGPQSTIEWPSLTWLSVWKVELNEGVIQKILSCCPVLRMLGLTSCWGFRRLDVNSESIKDLTVLDYQDNSILELMNISAPFLHGLHISFCPIQTKVQLMNVSSLLSANIGFCVPNVNVSVEVMNDTMELLEKTQHASGLVLGGACIKVLSKLVARGWRPPQSSKRNWLSLETLREEISIPGILALLESYPNLETLLIESCDSYKESVRTWTPAARDDLDLDLAHLKTVRLFDFADPNLGGEPMLTLARILLKRATSLKKMVIDALENVTNFSSDFAKMSETVVSYPKSSGKAVIIL</sequence>
<dbReference type="InterPro" id="IPR050232">
    <property type="entry name" value="FBL13/AtMIF1-like"/>
</dbReference>
<reference evidence="4" key="1">
    <citation type="journal article" date="2019" name="Curr. Biol.">
        <title>Genome Sequence of Striga asiatica Provides Insight into the Evolution of Plant Parasitism.</title>
        <authorList>
            <person name="Yoshida S."/>
            <person name="Kim S."/>
            <person name="Wafula E.K."/>
            <person name="Tanskanen J."/>
            <person name="Kim Y.M."/>
            <person name="Honaas L."/>
            <person name="Yang Z."/>
            <person name="Spallek T."/>
            <person name="Conn C.E."/>
            <person name="Ichihashi Y."/>
            <person name="Cheong K."/>
            <person name="Cui S."/>
            <person name="Der J.P."/>
            <person name="Gundlach H."/>
            <person name="Jiao Y."/>
            <person name="Hori C."/>
            <person name="Ishida J.K."/>
            <person name="Kasahara H."/>
            <person name="Kiba T."/>
            <person name="Kim M.S."/>
            <person name="Koo N."/>
            <person name="Laohavisit A."/>
            <person name="Lee Y.H."/>
            <person name="Lumba S."/>
            <person name="McCourt P."/>
            <person name="Mortimer J.C."/>
            <person name="Mutuku J.M."/>
            <person name="Nomura T."/>
            <person name="Sasaki-Sekimoto Y."/>
            <person name="Seto Y."/>
            <person name="Wang Y."/>
            <person name="Wakatake T."/>
            <person name="Sakakibara H."/>
            <person name="Demura T."/>
            <person name="Yamaguchi S."/>
            <person name="Yoneyama K."/>
            <person name="Manabe R.I."/>
            <person name="Nelson D.C."/>
            <person name="Schulman A.H."/>
            <person name="Timko M.P."/>
            <person name="dePamphilis C.W."/>
            <person name="Choi D."/>
            <person name="Shirasu K."/>
        </authorList>
    </citation>
    <scope>NUCLEOTIDE SEQUENCE [LARGE SCALE GENOMIC DNA]</scope>
    <source>
        <strain evidence="4">cv. UVA1</strain>
    </source>
</reference>
<dbReference type="InterPro" id="IPR032675">
    <property type="entry name" value="LRR_dom_sf"/>
</dbReference>
<dbReference type="Gene3D" id="1.20.1280.50">
    <property type="match status" value="2"/>
</dbReference>
<dbReference type="PANTHER" id="PTHR31900">
    <property type="entry name" value="F-BOX/RNI SUPERFAMILY PROTEIN-RELATED"/>
    <property type="match status" value="1"/>
</dbReference>
<proteinExistence type="predicted"/>
<dbReference type="Pfam" id="PF00646">
    <property type="entry name" value="F-box"/>
    <property type="match status" value="1"/>
</dbReference>
<dbReference type="Proteomes" id="UP000325081">
    <property type="component" value="Unassembled WGS sequence"/>
</dbReference>
<organism evidence="3 4">
    <name type="scientific">Striga asiatica</name>
    <name type="common">Asiatic witchweed</name>
    <name type="synonym">Buchnera asiatica</name>
    <dbReference type="NCBI Taxonomy" id="4170"/>
    <lineage>
        <taxon>Eukaryota</taxon>
        <taxon>Viridiplantae</taxon>
        <taxon>Streptophyta</taxon>
        <taxon>Embryophyta</taxon>
        <taxon>Tracheophyta</taxon>
        <taxon>Spermatophyta</taxon>
        <taxon>Magnoliopsida</taxon>
        <taxon>eudicotyledons</taxon>
        <taxon>Gunneridae</taxon>
        <taxon>Pentapetalae</taxon>
        <taxon>asterids</taxon>
        <taxon>lamiids</taxon>
        <taxon>Lamiales</taxon>
        <taxon>Orobanchaceae</taxon>
        <taxon>Buchnereae</taxon>
        <taxon>Striga</taxon>
    </lineage>
</organism>
<protein>
    <submittedName>
        <fullName evidence="3">F-box family protein</fullName>
    </submittedName>
</protein>
<dbReference type="InterPro" id="IPR055357">
    <property type="entry name" value="LRR_At1g61320_AtMIF1"/>
</dbReference>
<dbReference type="SUPFAM" id="SSF52047">
    <property type="entry name" value="RNI-like"/>
    <property type="match status" value="2"/>
</dbReference>
<dbReference type="SUPFAM" id="SSF81383">
    <property type="entry name" value="F-box domain"/>
    <property type="match status" value="2"/>
</dbReference>
<dbReference type="SMART" id="SM00256">
    <property type="entry name" value="FBOX"/>
    <property type="match status" value="2"/>
</dbReference>
<dbReference type="OrthoDB" id="1304294at2759"/>
<accession>A0A5A7Q894</accession>
<dbReference type="InterPro" id="IPR001810">
    <property type="entry name" value="F-box_dom"/>
</dbReference>
<dbReference type="PROSITE" id="PS50181">
    <property type="entry name" value="FBOX"/>
    <property type="match status" value="1"/>
</dbReference>
<dbReference type="CDD" id="cd22160">
    <property type="entry name" value="F-box_AtFBL13-like"/>
    <property type="match status" value="1"/>
</dbReference>
<feature type="region of interest" description="Disordered" evidence="1">
    <location>
        <begin position="1"/>
        <end position="63"/>
    </location>
</feature>
<dbReference type="InterPro" id="IPR053781">
    <property type="entry name" value="F-box_AtFBL13-like"/>
</dbReference>
<evidence type="ECO:0000313" key="3">
    <source>
        <dbReference type="EMBL" id="GER41136.1"/>
    </source>
</evidence>
<dbReference type="PANTHER" id="PTHR31900:SF32">
    <property type="entry name" value="F-BOX_RNI_FBD-LIKE DOMAIN PROTEIN"/>
    <property type="match status" value="1"/>
</dbReference>
<keyword evidence="4" id="KW-1185">Reference proteome</keyword>
<evidence type="ECO:0000256" key="1">
    <source>
        <dbReference type="SAM" id="MobiDB-lite"/>
    </source>
</evidence>
<evidence type="ECO:0000313" key="4">
    <source>
        <dbReference type="Proteomes" id="UP000325081"/>
    </source>
</evidence>
<evidence type="ECO:0000259" key="2">
    <source>
        <dbReference type="PROSITE" id="PS50181"/>
    </source>
</evidence>
<dbReference type="InterPro" id="IPR036047">
    <property type="entry name" value="F-box-like_dom_sf"/>
</dbReference>
<comment type="caution">
    <text evidence="3">The sequence shown here is derived from an EMBL/GenBank/DDBJ whole genome shotgun (WGS) entry which is preliminary data.</text>
</comment>
<dbReference type="AlphaFoldDB" id="A0A5A7Q894"/>
<dbReference type="EMBL" id="BKCP01006071">
    <property type="protein sequence ID" value="GER41136.1"/>
    <property type="molecule type" value="Genomic_DNA"/>
</dbReference>
<name>A0A5A7Q894_STRAF</name>
<dbReference type="Pfam" id="PF23622">
    <property type="entry name" value="LRR_At1g61320_AtMIF1"/>
    <property type="match status" value="1"/>
</dbReference>
<feature type="non-terminal residue" evidence="3">
    <location>
        <position position="973"/>
    </location>
</feature>
<feature type="domain" description="F-box" evidence="2">
    <location>
        <begin position="88"/>
        <end position="136"/>
    </location>
</feature>
<dbReference type="Gene3D" id="3.80.10.10">
    <property type="entry name" value="Ribonuclease Inhibitor"/>
    <property type="match status" value="1"/>
</dbReference>
<feature type="compositionally biased region" description="Acidic residues" evidence="1">
    <location>
        <begin position="10"/>
        <end position="48"/>
    </location>
</feature>